<evidence type="ECO:0000256" key="1">
    <source>
        <dbReference type="SAM" id="MobiDB-lite"/>
    </source>
</evidence>
<sequence>MQTALRGKPRRGETMREQDPLSEVDVKWIKAFVEMKHVIFAPDANIEDAEVYKDTMIYLELSVLRYMQVLKAHGVEKGRYTFYWDSNSLSLDKFGKPQVRHAFHVHDWKYGFNDKELEEYNRLQSNPSGNSHRENCRRMCHNYIRRIRTELKIERIRESNTEQQPSNFNDILREFDDLIANSKTETRTALVIAGPYTEAMNYIKNTHTPITVTTFVNKDYMHYKWHSIDLADKEATESFTSWMFGVGASVCFRLIPTSKLFEHSTIYGDRSFSPPNFAEILGDSSLICRTIQQYHDERFTTPTLRNGSYEPYRFLLGLEFEDDGAFEWCKLSLYEEGHGNSFNEEGQLIVTRVEKILRRYPNKVIDSKIHKQWAPGYFVIKSDRRPHMHASTNANDSMLLVVIDVRDDELELAADFAEHYVYSTFSDQRGYPQAQAAKSETNPFTAGVLIFQQAISPGDLFAIQEVLHHFRDTKEHVAIIISPRAVDLSVPRYGDRYTDLAKKVGKQKMERPILEGSDTRWIEALDPGDRQWFYPDQTLNQSVAYSLGRPRPTLQQLGVKNDSLFFPRPNTQYTMSAKLPATGVHSAKQEEFEAVTSIDLADPDNTVMLEQLLVYFKHVHAILTFRVADMSVRRYPKEDFKRLMDQLGRDPKGPSKPLNRKQRADRLIRPIRGPELAWVYDLSTEDQDWFYFNADYRDPQVKQDTQFDGHQEKSKVGPGNSRHDDTSFRQICHDECGKYIVAVANEFNLETESAPHRLKDRSSVLRNLGDLVAEHKAAERNIHLIIGGPFIEALKYVRETRAPKKVLALCGNWGSNINVFPNQFNIHADVESAQKFLEYVEQNKISCKLVPTECAKGSKVDDGMSNCPFELTIKNKDSNKKDDWATVLKKLPLLYKSIVRYDKDKEEEGAYEPFDWVTALTIKHPDLFKWNKVKVGEAMKGDDKLITFTSDPKAKDNEYRIEMASDEGLAERKPALIAAMLEMTANLDGRIGS</sequence>
<dbReference type="Gene3D" id="3.90.245.10">
    <property type="entry name" value="Ribonucleoside hydrolase-like"/>
    <property type="match status" value="1"/>
</dbReference>
<organism evidence="2 3">
    <name type="scientific">Lophiotrema nucula</name>
    <dbReference type="NCBI Taxonomy" id="690887"/>
    <lineage>
        <taxon>Eukaryota</taxon>
        <taxon>Fungi</taxon>
        <taxon>Dikarya</taxon>
        <taxon>Ascomycota</taxon>
        <taxon>Pezizomycotina</taxon>
        <taxon>Dothideomycetes</taxon>
        <taxon>Pleosporomycetidae</taxon>
        <taxon>Pleosporales</taxon>
        <taxon>Lophiotremataceae</taxon>
        <taxon>Lophiotrema</taxon>
    </lineage>
</organism>
<dbReference type="InterPro" id="IPR036452">
    <property type="entry name" value="Ribo_hydro-like"/>
</dbReference>
<dbReference type="Proteomes" id="UP000799770">
    <property type="component" value="Unassembled WGS sequence"/>
</dbReference>
<feature type="region of interest" description="Disordered" evidence="1">
    <location>
        <begin position="703"/>
        <end position="726"/>
    </location>
</feature>
<evidence type="ECO:0000313" key="3">
    <source>
        <dbReference type="Proteomes" id="UP000799770"/>
    </source>
</evidence>
<evidence type="ECO:0000313" key="2">
    <source>
        <dbReference type="EMBL" id="KAF2122020.1"/>
    </source>
</evidence>
<proteinExistence type="predicted"/>
<dbReference type="AlphaFoldDB" id="A0A6A5ZQR6"/>
<name>A0A6A5ZQR6_9PLEO</name>
<keyword evidence="3" id="KW-1185">Reference proteome</keyword>
<reference evidence="2" key="1">
    <citation type="journal article" date="2020" name="Stud. Mycol.">
        <title>101 Dothideomycetes genomes: a test case for predicting lifestyles and emergence of pathogens.</title>
        <authorList>
            <person name="Haridas S."/>
            <person name="Albert R."/>
            <person name="Binder M."/>
            <person name="Bloem J."/>
            <person name="Labutti K."/>
            <person name="Salamov A."/>
            <person name="Andreopoulos B."/>
            <person name="Baker S."/>
            <person name="Barry K."/>
            <person name="Bills G."/>
            <person name="Bluhm B."/>
            <person name="Cannon C."/>
            <person name="Castanera R."/>
            <person name="Culley D."/>
            <person name="Daum C."/>
            <person name="Ezra D."/>
            <person name="Gonzalez J."/>
            <person name="Henrissat B."/>
            <person name="Kuo A."/>
            <person name="Liang C."/>
            <person name="Lipzen A."/>
            <person name="Lutzoni F."/>
            <person name="Magnuson J."/>
            <person name="Mondo S."/>
            <person name="Nolan M."/>
            <person name="Ohm R."/>
            <person name="Pangilinan J."/>
            <person name="Park H.-J."/>
            <person name="Ramirez L."/>
            <person name="Alfaro M."/>
            <person name="Sun H."/>
            <person name="Tritt A."/>
            <person name="Yoshinaga Y."/>
            <person name="Zwiers L.-H."/>
            <person name="Turgeon B."/>
            <person name="Goodwin S."/>
            <person name="Spatafora J."/>
            <person name="Crous P."/>
            <person name="Grigoriev I."/>
        </authorList>
    </citation>
    <scope>NUCLEOTIDE SEQUENCE</scope>
    <source>
        <strain evidence="2">CBS 627.86</strain>
    </source>
</reference>
<dbReference type="GO" id="GO:0016799">
    <property type="term" value="F:hydrolase activity, hydrolyzing N-glycosyl compounds"/>
    <property type="evidence" value="ECO:0007669"/>
    <property type="project" value="InterPro"/>
</dbReference>
<accession>A0A6A5ZQR6</accession>
<dbReference type="EMBL" id="ML977311">
    <property type="protein sequence ID" value="KAF2122020.1"/>
    <property type="molecule type" value="Genomic_DNA"/>
</dbReference>
<gene>
    <name evidence="2" type="ORF">BDV96DRAFT_593960</name>
</gene>
<protein>
    <submittedName>
        <fullName evidence="2">Uncharacterized protein</fullName>
    </submittedName>
</protein>
<dbReference type="OrthoDB" id="3695094at2759"/>